<gene>
    <name evidence="8" type="ORF">WG925_20885</name>
</gene>
<evidence type="ECO:0000256" key="1">
    <source>
        <dbReference type="ARBA" id="ARBA00005820"/>
    </source>
</evidence>
<feature type="DNA-binding region" description="OmpR/PhoB-type" evidence="5">
    <location>
        <begin position="1"/>
        <end position="100"/>
    </location>
</feature>
<dbReference type="RefSeq" id="WP_346107664.1">
    <property type="nucleotide sequence ID" value="NZ_BAAAOD010000076.1"/>
</dbReference>
<feature type="region of interest" description="Disordered" evidence="6">
    <location>
        <begin position="1111"/>
        <end position="1135"/>
    </location>
</feature>
<dbReference type="EMBL" id="JBBPIX010000012">
    <property type="protein sequence ID" value="MEK6466204.1"/>
    <property type="molecule type" value="Genomic_DNA"/>
</dbReference>
<feature type="compositionally biased region" description="Polar residues" evidence="6">
    <location>
        <begin position="1126"/>
        <end position="1135"/>
    </location>
</feature>
<dbReference type="SUPFAM" id="SSF52540">
    <property type="entry name" value="P-loop containing nucleoside triphosphate hydrolases"/>
    <property type="match status" value="1"/>
</dbReference>
<evidence type="ECO:0000256" key="6">
    <source>
        <dbReference type="SAM" id="MobiDB-lite"/>
    </source>
</evidence>
<dbReference type="SUPFAM" id="SSF48452">
    <property type="entry name" value="TPR-like"/>
    <property type="match status" value="1"/>
</dbReference>
<keyword evidence="9" id="KW-1185">Reference proteome</keyword>
<keyword evidence="3 5" id="KW-0238">DNA-binding</keyword>
<name>A0ABU9AIK8_PSEA5</name>
<dbReference type="SMART" id="SM01043">
    <property type="entry name" value="BTAD"/>
    <property type="match status" value="1"/>
</dbReference>
<dbReference type="Pfam" id="PF13191">
    <property type="entry name" value="AAA_16"/>
    <property type="match status" value="1"/>
</dbReference>
<dbReference type="PROSITE" id="PS51755">
    <property type="entry name" value="OMPR_PHOB"/>
    <property type="match status" value="1"/>
</dbReference>
<dbReference type="InterPro" id="IPR041664">
    <property type="entry name" value="AAA_16"/>
</dbReference>
<protein>
    <submittedName>
        <fullName evidence="8">BTAD domain-containing putative transcriptional regulator</fullName>
    </submittedName>
</protein>
<evidence type="ECO:0000256" key="3">
    <source>
        <dbReference type="ARBA" id="ARBA00023125"/>
    </source>
</evidence>
<evidence type="ECO:0000256" key="4">
    <source>
        <dbReference type="ARBA" id="ARBA00023163"/>
    </source>
</evidence>
<dbReference type="InterPro" id="IPR005158">
    <property type="entry name" value="BTAD"/>
</dbReference>
<dbReference type="InterPro" id="IPR016032">
    <property type="entry name" value="Sig_transdc_resp-reg_C-effctor"/>
</dbReference>
<evidence type="ECO:0000313" key="9">
    <source>
        <dbReference type="Proteomes" id="UP001367513"/>
    </source>
</evidence>
<comment type="similarity">
    <text evidence="1">Belongs to the AfsR/DnrI/RedD regulatory family.</text>
</comment>
<dbReference type="Pfam" id="PF03704">
    <property type="entry name" value="BTAD"/>
    <property type="match status" value="1"/>
</dbReference>
<keyword evidence="2" id="KW-0805">Transcription regulation</keyword>
<feature type="domain" description="OmpR/PhoB-type" evidence="7">
    <location>
        <begin position="1"/>
        <end position="100"/>
    </location>
</feature>
<proteinExistence type="inferred from homology"/>
<dbReference type="InterPro" id="IPR011990">
    <property type="entry name" value="TPR-like_helical_dom_sf"/>
</dbReference>
<accession>A0ABU9AIK8</accession>
<organism evidence="8 9">
    <name type="scientific">Pseudonocardia alni subsp. carboxydivorans</name>
    <dbReference type="NCBI Taxonomy" id="415010"/>
    <lineage>
        <taxon>Bacteria</taxon>
        <taxon>Bacillati</taxon>
        <taxon>Actinomycetota</taxon>
        <taxon>Actinomycetes</taxon>
        <taxon>Pseudonocardiales</taxon>
        <taxon>Pseudonocardiaceae</taxon>
        <taxon>Pseudonocardia</taxon>
    </lineage>
</organism>
<dbReference type="InterPro" id="IPR051677">
    <property type="entry name" value="AfsR-DnrI-RedD_regulator"/>
</dbReference>
<dbReference type="Pfam" id="PF00486">
    <property type="entry name" value="Trans_reg_C"/>
    <property type="match status" value="1"/>
</dbReference>
<dbReference type="SMART" id="SM00862">
    <property type="entry name" value="Trans_reg_C"/>
    <property type="match status" value="1"/>
</dbReference>
<reference evidence="8 9" key="1">
    <citation type="submission" date="2024-03" db="EMBL/GenBank/DDBJ databases">
        <title>Draft genome sequence of Pseudonocardia carboxydivorans JCM 14827.</title>
        <authorList>
            <person name="Duangmal K."/>
        </authorList>
    </citation>
    <scope>NUCLEOTIDE SEQUENCE [LARGE SCALE GENOMIC DNA]</scope>
    <source>
        <strain evidence="8 9">JCM 14827</strain>
    </source>
</reference>
<feature type="compositionally biased region" description="Gly residues" evidence="6">
    <location>
        <begin position="253"/>
        <end position="263"/>
    </location>
</feature>
<evidence type="ECO:0000256" key="2">
    <source>
        <dbReference type="ARBA" id="ARBA00023015"/>
    </source>
</evidence>
<evidence type="ECO:0000313" key="8">
    <source>
        <dbReference type="EMBL" id="MEK6466204.1"/>
    </source>
</evidence>
<sequence>MQEITVRVLGPLRVTAGGAAVEVGSGRRRELLARLAAAGGEVVAVDTLVEDLWQGAPPAQAHGGLQVHVSRLRRVLEPDRSPRAVPTVLVSRPPGYALALGPDGLDARAFTDLLDRAAEAAPDRADALLGEALALWDGPAYAEFADAAWARAEAERLDELRQVALERRARARLRLGRADAVVPDLTSLVGEHPLREDAVGLLAVALYRTGRQADALAVLARTRRLLADELGVDPGPGLRAIEADVLAHRDPGGDPGGGTGVGPAGRTDAPASGTAPRPPGPADTSPRTPALLGRAAELGRLAAAAERARGGGQLVLVAADAGAGKSTLLAAFAAAATADGWTAVTGRCPEIDGAPPAWAWREIVDALVTAHDPPADLVERLAPLRSPAGPGGAEVTFWLARAVVELLAVAGRERPLLLVLDDLHRAESETLALLRAVVAGVAELPVLVAAGLRPAEAGAELQAALAALAEPTADRIEPAPMTAGDVAGMLDRHGVPAAAPELVARITERTGGNPLFVRELARLVAAEGPSAAADAVPAGVREVLRRRLARLPATTRTALARVSVLGRDLDTDDALDLAATADGVDPLDALEPAVLGGMLLEPGPERLRFSHDLVRDTLYGDIPQLRRARLHAAAHAILTRRRPDDPVPLAHHALAAGSAVEPDRALAAVRAAAAAAAGFGSHREAARFYGRAVELAGRAGTGVDDELALRCALVAELARGGDGHTALIERRTAVDQATAAAPQWLGAVLTSYDTPVSWTIRPGQNIDAELIDLIETELAGTPPDAVDRRVRLLAALVFEIEGHDDDRVRSASAEAMALTGRGVDPLLRCRALNARFFAVLAPDLWHELAPVGEELAELGGRAGHAGYRTQAHHLQLMVAAGSHDLDAATRHAEAAVAGAPGGQLEFTLGWAYIFSALRALVAGELDTAEERYTELATRLVGAGQVNGALMGLLGRFVVRHDQGRLGELAPELETLRDALPPTFGDFLALAHLHARDPVRAREVWAPDAELARSYYWLIWTCVRAEVAVGLADRDVAARCREQLRPWTGTVAGLSSGTIALGPTDLVLAGLEGLLDPAGGGRVHHLREAERVAAELGAPVWRDRARRLLSAAGADPSTAPAPGAQDVPNTSAQRLR</sequence>
<dbReference type="Proteomes" id="UP001367513">
    <property type="component" value="Unassembled WGS sequence"/>
</dbReference>
<dbReference type="Gene3D" id="1.10.10.10">
    <property type="entry name" value="Winged helix-like DNA-binding domain superfamily/Winged helix DNA-binding domain"/>
    <property type="match status" value="1"/>
</dbReference>
<dbReference type="Gene3D" id="1.25.40.10">
    <property type="entry name" value="Tetratricopeptide repeat domain"/>
    <property type="match status" value="1"/>
</dbReference>
<evidence type="ECO:0000256" key="5">
    <source>
        <dbReference type="PROSITE-ProRule" id="PRU01091"/>
    </source>
</evidence>
<dbReference type="SUPFAM" id="SSF46894">
    <property type="entry name" value="C-terminal effector domain of the bipartite response regulators"/>
    <property type="match status" value="1"/>
</dbReference>
<dbReference type="InterPro" id="IPR027417">
    <property type="entry name" value="P-loop_NTPase"/>
</dbReference>
<feature type="region of interest" description="Disordered" evidence="6">
    <location>
        <begin position="247"/>
        <end position="289"/>
    </location>
</feature>
<dbReference type="InterPro" id="IPR036388">
    <property type="entry name" value="WH-like_DNA-bd_sf"/>
</dbReference>
<evidence type="ECO:0000259" key="7">
    <source>
        <dbReference type="PROSITE" id="PS51755"/>
    </source>
</evidence>
<dbReference type="InterPro" id="IPR001867">
    <property type="entry name" value="OmpR/PhoB-type_DNA-bd"/>
</dbReference>
<dbReference type="PANTHER" id="PTHR35807:SF1">
    <property type="entry name" value="TRANSCRIPTIONAL REGULATOR REDD"/>
    <property type="match status" value="1"/>
</dbReference>
<dbReference type="PANTHER" id="PTHR35807">
    <property type="entry name" value="TRANSCRIPTIONAL REGULATOR REDD-RELATED"/>
    <property type="match status" value="1"/>
</dbReference>
<keyword evidence="4" id="KW-0804">Transcription</keyword>
<comment type="caution">
    <text evidence="8">The sequence shown here is derived from an EMBL/GenBank/DDBJ whole genome shotgun (WGS) entry which is preliminary data.</text>
</comment>
<dbReference type="CDD" id="cd15831">
    <property type="entry name" value="BTAD"/>
    <property type="match status" value="1"/>
</dbReference>